<proteinExistence type="inferred from homology"/>
<evidence type="ECO:0000313" key="4">
    <source>
        <dbReference type="EMBL" id="AKN36000.1"/>
    </source>
</evidence>
<comment type="similarity">
    <text evidence="2">Belongs to the RelE toxin family.</text>
</comment>
<dbReference type="PIRSF" id="PIRSF029218">
    <property type="entry name" value="ParE"/>
    <property type="match status" value="1"/>
</dbReference>
<evidence type="ECO:0000256" key="1">
    <source>
        <dbReference type="ARBA" id="ARBA00022649"/>
    </source>
</evidence>
<dbReference type="EMBL" id="KP795461">
    <property type="protein sequence ID" value="AKN36000.1"/>
    <property type="molecule type" value="Genomic_DNA"/>
</dbReference>
<dbReference type="Gene3D" id="3.30.2310.20">
    <property type="entry name" value="RelE-like"/>
    <property type="match status" value="1"/>
</dbReference>
<dbReference type="EMBL" id="KP795585">
    <property type="protein sequence ID" value="AKN38449.1"/>
    <property type="molecule type" value="Genomic_DNA"/>
</dbReference>
<dbReference type="InterPro" id="IPR035093">
    <property type="entry name" value="RelE/ParE_toxin_dom_sf"/>
</dbReference>
<sequence>MTHYKLSSAAQSDLIEIRRYTLERWGQTQWTSYFSELKQSMALLANNQLLGIEVSELGQNYFRFPLKHHVIYYIQKQNHIVIAAVLGKHMSPAKHFSQLS</sequence>
<evidence type="ECO:0000313" key="3">
    <source>
        <dbReference type="EMBL" id="AKN35934.1"/>
    </source>
</evidence>
<accession>A0A0H3ZJB2</accession>
<dbReference type="RefSeq" id="WP_050620966.1">
    <property type="nucleotide sequence ID" value="NZ_CAWNYU010000040.1"/>
</dbReference>
<keyword evidence="1" id="KW-1277">Toxin-antitoxin system</keyword>
<organism evidence="4">
    <name type="scientific">Vibrio splendidus</name>
    <dbReference type="NCBI Taxonomy" id="29497"/>
    <lineage>
        <taxon>Bacteria</taxon>
        <taxon>Pseudomonadati</taxon>
        <taxon>Pseudomonadota</taxon>
        <taxon>Gammaproteobacteria</taxon>
        <taxon>Vibrionales</taxon>
        <taxon>Vibrionaceae</taxon>
        <taxon>Vibrio</taxon>
    </lineage>
</organism>
<dbReference type="InterPro" id="IPR007712">
    <property type="entry name" value="RelE/ParE_toxin"/>
</dbReference>
<dbReference type="Pfam" id="PF05016">
    <property type="entry name" value="ParE_toxin"/>
    <property type="match status" value="1"/>
</dbReference>
<evidence type="ECO:0000313" key="5">
    <source>
        <dbReference type="EMBL" id="AKN38449.1"/>
    </source>
</evidence>
<reference evidence="4" key="1">
    <citation type="journal article" date="2015" name="MBio">
        <title>Eco-Evolutionary Dynamics of Episomes among Ecologically Cohesive Bacterial Populations.</title>
        <authorList>
            <person name="Xue H."/>
            <person name="Cordero O.X."/>
            <person name="Camas F.M."/>
            <person name="Trimble W."/>
            <person name="Meyer F."/>
            <person name="Guglielmini J."/>
            <person name="Rocha E.P."/>
            <person name="Polz M.F."/>
        </authorList>
    </citation>
    <scope>NUCLEOTIDE SEQUENCE</scope>
    <source>
        <strain evidence="3">5S_118</strain>
        <strain evidence="4">5S_122</strain>
        <strain evidence="5">5S_268</strain>
    </source>
</reference>
<evidence type="ECO:0000256" key="2">
    <source>
        <dbReference type="PIRNR" id="PIRNR029218"/>
    </source>
</evidence>
<name>A0A0H3ZJB2_VIBSP</name>
<dbReference type="EMBL" id="KP795459">
    <property type="protein sequence ID" value="AKN35934.1"/>
    <property type="molecule type" value="Genomic_DNA"/>
</dbReference>
<dbReference type="AlphaFoldDB" id="A0A0H3ZJB2"/>
<protein>
    <recommendedName>
        <fullName evidence="2">Toxin</fullName>
    </recommendedName>
</protein>
<dbReference type="InterPro" id="IPR028344">
    <property type="entry name" value="ParE1/4"/>
</dbReference>